<reference evidence="2" key="1">
    <citation type="submission" date="2019-06" db="EMBL/GenBank/DDBJ databases">
        <authorList>
            <person name="Murdoch R.W."/>
            <person name="Fathepure B."/>
        </authorList>
    </citation>
    <scope>NUCLEOTIDE SEQUENCE</scope>
</reference>
<dbReference type="AlphaFoldDB" id="A0A5B8RDB3"/>
<dbReference type="EMBL" id="MN079102">
    <property type="protein sequence ID" value="QEA05474.1"/>
    <property type="molecule type" value="Genomic_DNA"/>
</dbReference>
<dbReference type="SMART" id="SM00267">
    <property type="entry name" value="GGDEF"/>
    <property type="match status" value="1"/>
</dbReference>
<protein>
    <recommendedName>
        <fullName evidence="1">GGDEF domain-containing protein</fullName>
    </recommendedName>
</protein>
<dbReference type="SUPFAM" id="SSF55073">
    <property type="entry name" value="Nucleotide cyclase"/>
    <property type="match status" value="1"/>
</dbReference>
<name>A0A5B8RDB3_9ZZZZ</name>
<dbReference type="PANTHER" id="PTHR45138">
    <property type="entry name" value="REGULATORY COMPONENTS OF SENSORY TRANSDUCTION SYSTEM"/>
    <property type="match status" value="1"/>
</dbReference>
<dbReference type="InterPro" id="IPR029787">
    <property type="entry name" value="Nucleotide_cyclase"/>
</dbReference>
<gene>
    <name evidence="2" type="ORF">KBTEX_01797</name>
</gene>
<dbReference type="NCBIfam" id="TIGR00254">
    <property type="entry name" value="GGDEF"/>
    <property type="match status" value="1"/>
</dbReference>
<dbReference type="InterPro" id="IPR000160">
    <property type="entry name" value="GGDEF_dom"/>
</dbReference>
<dbReference type="Gene3D" id="3.30.70.270">
    <property type="match status" value="1"/>
</dbReference>
<dbReference type="GO" id="GO:0005886">
    <property type="term" value="C:plasma membrane"/>
    <property type="evidence" value="ECO:0007669"/>
    <property type="project" value="TreeGrafter"/>
</dbReference>
<feature type="domain" description="GGDEF" evidence="1">
    <location>
        <begin position="234"/>
        <end position="368"/>
    </location>
</feature>
<dbReference type="CDD" id="cd01949">
    <property type="entry name" value="GGDEF"/>
    <property type="match status" value="1"/>
</dbReference>
<dbReference type="InterPro" id="IPR050469">
    <property type="entry name" value="Diguanylate_Cyclase"/>
</dbReference>
<sequence length="369" mass="39197">MPRKRSGEEIGERLRQLLIQQEDLRGQLAALTERMSDEVAELEHHGGSGGHEAPERRIGMDKVLDLLGHLAIAPTESDACEVIVSAARYLLPGTRGALCLAGDDGAMAVAAVWDAEDQWNRPYRRREGGSPPQRLAGRVSAGPTGQGWVYPARGFGLLVGELRVWPENDQAATEAVSGRCELLARSAGLVLAGMTLQRRLRDEAVRDPMTGLLNRAYFAEALPRELARAVAGGDETGLIMLDIDRFSLFNERHGPDAGDRMLSAVGATLMENAPDSGVCCRYSGERFAVLLPGHDRGAARTTAQTLCQALSALTVTDGEGRDARVSLSAGVATAPGCADNPADLIAAAEDGIFNARQRGGDTVREPGGA</sequence>
<dbReference type="PROSITE" id="PS50887">
    <property type="entry name" value="GGDEF"/>
    <property type="match status" value="1"/>
</dbReference>
<proteinExistence type="predicted"/>
<accession>A0A5B8RDB3</accession>
<evidence type="ECO:0000259" key="1">
    <source>
        <dbReference type="PROSITE" id="PS50887"/>
    </source>
</evidence>
<organism evidence="2">
    <name type="scientific">uncultured organism</name>
    <dbReference type="NCBI Taxonomy" id="155900"/>
    <lineage>
        <taxon>unclassified sequences</taxon>
        <taxon>environmental samples</taxon>
    </lineage>
</organism>
<evidence type="ECO:0000313" key="2">
    <source>
        <dbReference type="EMBL" id="QEA05474.1"/>
    </source>
</evidence>
<dbReference type="GO" id="GO:0052621">
    <property type="term" value="F:diguanylate cyclase activity"/>
    <property type="evidence" value="ECO:0007669"/>
    <property type="project" value="TreeGrafter"/>
</dbReference>
<dbReference type="Pfam" id="PF00990">
    <property type="entry name" value="GGDEF"/>
    <property type="match status" value="1"/>
</dbReference>
<dbReference type="GO" id="GO:0043709">
    <property type="term" value="P:cell adhesion involved in single-species biofilm formation"/>
    <property type="evidence" value="ECO:0007669"/>
    <property type="project" value="TreeGrafter"/>
</dbReference>
<dbReference type="InterPro" id="IPR043128">
    <property type="entry name" value="Rev_trsase/Diguanyl_cyclase"/>
</dbReference>
<dbReference type="PANTHER" id="PTHR45138:SF9">
    <property type="entry name" value="DIGUANYLATE CYCLASE DGCM-RELATED"/>
    <property type="match status" value="1"/>
</dbReference>